<sequence>MAHQSKYAKHALAGGAERINFLNKCIMEGMTDYVFEFLVSEYRTTPSKKKAIAIYDLFCSPNAPYRINCDELLPPKNPQLSGMIDWYREQRQAAQQMNFLKRIATSSNRTPVREQFDFLLPAVFRQEDNNAMRIAVDEASKGVKRPTSGAQKSFVNSWLQARRQLLDAGFSSMQGTWGP</sequence>
<proteinExistence type="predicted"/>
<evidence type="ECO:0000313" key="2">
    <source>
        <dbReference type="Proteomes" id="UP000588068"/>
    </source>
</evidence>
<dbReference type="EMBL" id="JACHHZ010000003">
    <property type="protein sequence ID" value="MBB6093968.1"/>
    <property type="molecule type" value="Genomic_DNA"/>
</dbReference>
<dbReference type="AlphaFoldDB" id="A0A841HPB5"/>
<keyword evidence="2" id="KW-1185">Reference proteome</keyword>
<dbReference type="InterPro" id="IPR036305">
    <property type="entry name" value="RGS_sf"/>
</dbReference>
<protein>
    <submittedName>
        <fullName evidence="1">Uncharacterized protein</fullName>
    </submittedName>
</protein>
<comment type="caution">
    <text evidence="1">The sequence shown here is derived from an EMBL/GenBank/DDBJ whole genome shotgun (WGS) entry which is preliminary data.</text>
</comment>
<reference evidence="1 2" key="1">
    <citation type="submission" date="2020-08" db="EMBL/GenBank/DDBJ databases">
        <title>Genomic Encyclopedia of Type Strains, Phase IV (KMG-IV): sequencing the most valuable type-strain genomes for metagenomic binning, comparative biology and taxonomic classification.</title>
        <authorList>
            <person name="Goeker M."/>
        </authorList>
    </citation>
    <scope>NUCLEOTIDE SEQUENCE [LARGE SCALE GENOMIC DNA]</scope>
    <source>
        <strain evidence="1 2">DSM 26723</strain>
    </source>
</reference>
<dbReference type="RefSeq" id="WP_184332817.1">
    <property type="nucleotide sequence ID" value="NZ_JACHHZ010000003.1"/>
</dbReference>
<evidence type="ECO:0000313" key="1">
    <source>
        <dbReference type="EMBL" id="MBB6093968.1"/>
    </source>
</evidence>
<dbReference type="SUPFAM" id="SSF48097">
    <property type="entry name" value="Regulator of G-protein signaling, RGS"/>
    <property type="match status" value="1"/>
</dbReference>
<accession>A0A841HPB5</accession>
<gene>
    <name evidence="1" type="ORF">HNQ60_002849</name>
</gene>
<dbReference type="Proteomes" id="UP000588068">
    <property type="component" value="Unassembled WGS sequence"/>
</dbReference>
<organism evidence="1 2">
    <name type="scientific">Povalibacter uvarum</name>
    <dbReference type="NCBI Taxonomy" id="732238"/>
    <lineage>
        <taxon>Bacteria</taxon>
        <taxon>Pseudomonadati</taxon>
        <taxon>Pseudomonadota</taxon>
        <taxon>Gammaproteobacteria</taxon>
        <taxon>Steroidobacterales</taxon>
        <taxon>Steroidobacteraceae</taxon>
        <taxon>Povalibacter</taxon>
    </lineage>
</organism>
<name>A0A841HPB5_9GAMM</name>